<accession>A0A8S5MN32</accession>
<name>A0A8S5MN32_9CAUD</name>
<dbReference type="EMBL" id="BK014938">
    <property type="protein sequence ID" value="DAD83562.1"/>
    <property type="molecule type" value="Genomic_DNA"/>
</dbReference>
<evidence type="ECO:0000313" key="1">
    <source>
        <dbReference type="EMBL" id="DAD83562.1"/>
    </source>
</evidence>
<proteinExistence type="predicted"/>
<protein>
    <submittedName>
        <fullName evidence="1">Uncharacterized protein</fullName>
    </submittedName>
</protein>
<reference evidence="1" key="1">
    <citation type="journal article" date="2021" name="Proc. Natl. Acad. Sci. U.S.A.">
        <title>A Catalog of Tens of Thousands of Viruses from Human Metagenomes Reveals Hidden Associations with Chronic Diseases.</title>
        <authorList>
            <person name="Tisza M.J."/>
            <person name="Buck C.B."/>
        </authorList>
    </citation>
    <scope>NUCLEOTIDE SEQUENCE</scope>
    <source>
        <strain evidence="1">Ctxc31</strain>
    </source>
</reference>
<organism evidence="1">
    <name type="scientific">Siphoviridae sp. ctxc31</name>
    <dbReference type="NCBI Taxonomy" id="2826520"/>
    <lineage>
        <taxon>Viruses</taxon>
        <taxon>Duplodnaviria</taxon>
        <taxon>Heunggongvirae</taxon>
        <taxon>Uroviricota</taxon>
        <taxon>Caudoviricetes</taxon>
    </lineage>
</organism>
<sequence>MATTVVSKVARFTFTTKEQLANLMDYCTTNNRTFTTNIEIPVLTDEEANELYKVLVLPEVIKNSDRLEELLTEKESLETNLKSGISTMSTRTLEEVNEEIKKIENTDYAQFSKLIALVPDTILPDTPAWKNNDASVMMMRTMAVSEEETSNTNETTNEELSDPIVKGQNTVWAEEELEKYKAAFKKLDPNFELQIVRHDDTGEICFHLWWPKREMVQECTSTKLLDMAFENAKNGWDDPIKVAEAMKQ</sequence>